<dbReference type="InterPro" id="IPR030798">
    <property type="entry name" value="Arfaptin_fam"/>
</dbReference>
<evidence type="ECO:0000313" key="5">
    <source>
        <dbReference type="WBParaSite" id="TASK_0000563301-mRNA-1"/>
    </source>
</evidence>
<protein>
    <submittedName>
        <fullName evidence="5">AH domain-containing protein</fullName>
    </submittedName>
</protein>
<reference evidence="5" key="1">
    <citation type="submission" date="2017-02" db="UniProtKB">
        <authorList>
            <consortium name="WormBaseParasite"/>
        </authorList>
    </citation>
    <scope>IDENTIFICATION</scope>
</reference>
<proteinExistence type="predicted"/>
<dbReference type="SMART" id="SM01015">
    <property type="entry name" value="Arfaptin"/>
    <property type="match status" value="1"/>
</dbReference>
<dbReference type="PANTHER" id="PTHR12141">
    <property type="entry name" value="ARFAPTIN-RELATED"/>
    <property type="match status" value="1"/>
</dbReference>
<keyword evidence="4" id="KW-1185">Reference proteome</keyword>
<name>A0A0R3W639_TAEAS</name>
<dbReference type="GO" id="GO:0006886">
    <property type="term" value="P:intracellular protein transport"/>
    <property type="evidence" value="ECO:0007669"/>
    <property type="project" value="TreeGrafter"/>
</dbReference>
<organism evidence="5">
    <name type="scientific">Taenia asiatica</name>
    <name type="common">Asian tapeworm</name>
    <dbReference type="NCBI Taxonomy" id="60517"/>
    <lineage>
        <taxon>Eukaryota</taxon>
        <taxon>Metazoa</taxon>
        <taxon>Spiralia</taxon>
        <taxon>Lophotrochozoa</taxon>
        <taxon>Platyhelminthes</taxon>
        <taxon>Cestoda</taxon>
        <taxon>Eucestoda</taxon>
        <taxon>Cyclophyllidea</taxon>
        <taxon>Taeniidae</taxon>
        <taxon>Taenia</taxon>
    </lineage>
</organism>
<feature type="region of interest" description="Disordered" evidence="1">
    <location>
        <begin position="350"/>
        <end position="394"/>
    </location>
</feature>
<dbReference type="Pfam" id="PF06456">
    <property type="entry name" value="Arfaptin"/>
    <property type="match status" value="1"/>
</dbReference>
<dbReference type="GO" id="GO:0005543">
    <property type="term" value="F:phospholipid binding"/>
    <property type="evidence" value="ECO:0007669"/>
    <property type="project" value="TreeGrafter"/>
</dbReference>
<dbReference type="SUPFAM" id="SSF103657">
    <property type="entry name" value="BAR/IMD domain-like"/>
    <property type="match status" value="1"/>
</dbReference>
<evidence type="ECO:0000256" key="1">
    <source>
        <dbReference type="SAM" id="MobiDB-lite"/>
    </source>
</evidence>
<accession>A0A0R3W639</accession>
<dbReference type="Gene3D" id="1.20.1270.60">
    <property type="entry name" value="Arfaptin homology (AH) domain/BAR domain"/>
    <property type="match status" value="1"/>
</dbReference>
<feature type="compositionally biased region" description="Low complexity" evidence="1">
    <location>
        <begin position="250"/>
        <end position="272"/>
    </location>
</feature>
<sequence>MSVGGGVSVDSSDSDLRSDAQMNSDVAFEAYAFVIVNAPTKSQKSFGNNGSLDLPGKIENFKAWSSTAMKCTKQAIEEKLGTTSPTRDPETEARIEEIKQVVPSDVEIVLKFVFCFVVQRRMQAKYQEMSTAVKKMIGQMNAMTGLEQSLSSQLTIAAQQQPELHSEFMQNAEIQRVLAASTTSYANALELFCDGLDTFCKKTVPDTLTTIRQLEHARLVYDAYRNDLERMENKATRSTTQQGNTGGDVATPTATDAAGSGTSSTPASTPTPHQELSIQQLRQKFTTGRENYLALKADTDVKMKLLHENRTRVMRKHLQAFQAATLSYFANGCRDLELSLKTLSERNALNNSHSQNQPASSFLEVESPSTDQEPAYFTPGNGDAGHQQRDVFHE</sequence>
<dbReference type="InterPro" id="IPR027267">
    <property type="entry name" value="AH/BAR_dom_sf"/>
</dbReference>
<reference evidence="3 4" key="2">
    <citation type="submission" date="2018-11" db="EMBL/GenBank/DDBJ databases">
        <authorList>
            <consortium name="Pathogen Informatics"/>
        </authorList>
    </citation>
    <scope>NUCLEOTIDE SEQUENCE [LARGE SCALE GENOMIC DNA]</scope>
</reference>
<evidence type="ECO:0000313" key="3">
    <source>
        <dbReference type="EMBL" id="VDK35382.1"/>
    </source>
</evidence>
<feature type="region of interest" description="Disordered" evidence="1">
    <location>
        <begin position="234"/>
        <end position="276"/>
    </location>
</feature>
<feature type="domain" description="AH" evidence="2">
    <location>
        <begin position="118"/>
        <end position="341"/>
    </location>
</feature>
<dbReference type="OrthoDB" id="9994780at2759"/>
<dbReference type="InterPro" id="IPR010504">
    <property type="entry name" value="AH_dom"/>
</dbReference>
<dbReference type="Proteomes" id="UP000282613">
    <property type="component" value="Unassembled WGS sequence"/>
</dbReference>
<dbReference type="EMBL" id="UYRS01018430">
    <property type="protein sequence ID" value="VDK35382.1"/>
    <property type="molecule type" value="Genomic_DNA"/>
</dbReference>
<dbReference type="PANTHER" id="PTHR12141:SF5">
    <property type="entry name" value="ARFAPTIN"/>
    <property type="match status" value="1"/>
</dbReference>
<feature type="compositionally biased region" description="Polar residues" evidence="1">
    <location>
        <begin position="350"/>
        <end position="360"/>
    </location>
</feature>
<dbReference type="STRING" id="60517.A0A0R3W639"/>
<dbReference type="GO" id="GO:0019904">
    <property type="term" value="F:protein domain specific binding"/>
    <property type="evidence" value="ECO:0007669"/>
    <property type="project" value="InterPro"/>
</dbReference>
<dbReference type="AlphaFoldDB" id="A0A0R3W639"/>
<dbReference type="PROSITE" id="PS50870">
    <property type="entry name" value="AH"/>
    <property type="match status" value="1"/>
</dbReference>
<evidence type="ECO:0000313" key="4">
    <source>
        <dbReference type="Proteomes" id="UP000282613"/>
    </source>
</evidence>
<dbReference type="GO" id="GO:0034315">
    <property type="term" value="P:regulation of Arp2/3 complex-mediated actin nucleation"/>
    <property type="evidence" value="ECO:0007669"/>
    <property type="project" value="TreeGrafter"/>
</dbReference>
<gene>
    <name evidence="3" type="ORF">TASK_LOCUS5634</name>
</gene>
<evidence type="ECO:0000259" key="2">
    <source>
        <dbReference type="PROSITE" id="PS50870"/>
    </source>
</evidence>
<dbReference type="GO" id="GO:0032588">
    <property type="term" value="C:trans-Golgi network membrane"/>
    <property type="evidence" value="ECO:0007669"/>
    <property type="project" value="TreeGrafter"/>
</dbReference>
<dbReference type="WBParaSite" id="TASK_0000563301-mRNA-1">
    <property type="protein sequence ID" value="TASK_0000563301-mRNA-1"/>
    <property type="gene ID" value="TASK_0000563301"/>
</dbReference>